<proteinExistence type="predicted"/>
<feature type="compositionally biased region" description="Basic and acidic residues" evidence="1">
    <location>
        <begin position="15"/>
        <end position="27"/>
    </location>
</feature>
<dbReference type="AlphaFoldDB" id="A0AAD7HBG2"/>
<feature type="region of interest" description="Disordered" evidence="1">
    <location>
        <begin position="500"/>
        <end position="579"/>
    </location>
</feature>
<reference evidence="2" key="1">
    <citation type="submission" date="2023-03" db="EMBL/GenBank/DDBJ databases">
        <title>Massive genome expansion in bonnet fungi (Mycena s.s.) driven by repeated elements and novel gene families across ecological guilds.</title>
        <authorList>
            <consortium name="Lawrence Berkeley National Laboratory"/>
            <person name="Harder C.B."/>
            <person name="Miyauchi S."/>
            <person name="Viragh M."/>
            <person name="Kuo A."/>
            <person name="Thoen E."/>
            <person name="Andreopoulos B."/>
            <person name="Lu D."/>
            <person name="Skrede I."/>
            <person name="Drula E."/>
            <person name="Henrissat B."/>
            <person name="Morin E."/>
            <person name="Kohler A."/>
            <person name="Barry K."/>
            <person name="LaButti K."/>
            <person name="Morin E."/>
            <person name="Salamov A."/>
            <person name="Lipzen A."/>
            <person name="Mereny Z."/>
            <person name="Hegedus B."/>
            <person name="Baldrian P."/>
            <person name="Stursova M."/>
            <person name="Weitz H."/>
            <person name="Taylor A."/>
            <person name="Grigoriev I.V."/>
            <person name="Nagy L.G."/>
            <person name="Martin F."/>
            <person name="Kauserud H."/>
        </authorList>
    </citation>
    <scope>NUCLEOTIDE SEQUENCE</scope>
    <source>
        <strain evidence="2">CBHHK188m</strain>
    </source>
</reference>
<keyword evidence="3" id="KW-1185">Reference proteome</keyword>
<feature type="compositionally biased region" description="Polar residues" evidence="1">
    <location>
        <begin position="537"/>
        <end position="550"/>
    </location>
</feature>
<gene>
    <name evidence="2" type="ORF">DFH07DRAFT_785355</name>
</gene>
<dbReference type="Proteomes" id="UP001215280">
    <property type="component" value="Unassembled WGS sequence"/>
</dbReference>
<evidence type="ECO:0000313" key="2">
    <source>
        <dbReference type="EMBL" id="KAJ7716668.1"/>
    </source>
</evidence>
<feature type="compositionally biased region" description="Basic and acidic residues" evidence="1">
    <location>
        <begin position="617"/>
        <end position="630"/>
    </location>
</feature>
<sequence>MIKRSGCSPSTQEDDSQRDMRESREYNSSESALMQLVSLPKHRIIDDAAHLFHTAFAENVFIIDRAVILPLYITPLMDNPDGHIKAIQKAVSDIEDPRAKISLFYLLEAIALILSAREIEHLRPIDVEVSATEAKFHAKETGGQSVYLDSVIPYRPSGNFFCAGGTQAITTREWTNEEVIQAGSWNARGARHHQVECSHMNLSSTPVISFETRFLLGGGAFPELCKLLAHPDYGRFVKDFAPARLQAGIKKFEREGQTPAQFYRTRPCPVPMIWESSPPTSAEPPALHEGGEISRPGMNAHPHLTQSLSVAFEKSKHTEGSLPTLNDLARPPLPTPPLFGRFARPKVADVAEILDASAEEDELLLVDADESEDEHEALAADSNRRGNGHYGSTGKPARPKFPTAHVNPSSQVSPPSAPRRRTLLFKWLPLANALLASCALRRLRNAYALVPRLQVHCLGVAHIRRSQSPSERHASPRHPVAPSLRWAAPQQLVASSSRLPAPALQPPSVIPAPMPAPPSAPSSRGKAGKRRREPLRASSSPWTVSTTRQPRPTPLPSRSFLGRSDASPESGRLAAAEDSEIFDDRLGDEENVSLGQRLPVPGPPLVDRMRHLNLEDRLRDAEDSKMFDDHQSDEENDEYVAEEPIEGGRRGRTHRLHNH</sequence>
<evidence type="ECO:0000256" key="1">
    <source>
        <dbReference type="SAM" id="MobiDB-lite"/>
    </source>
</evidence>
<feature type="compositionally biased region" description="Acidic residues" evidence="1">
    <location>
        <begin position="631"/>
        <end position="645"/>
    </location>
</feature>
<name>A0AAD7HBG2_9AGAR</name>
<feature type="compositionally biased region" description="Pro residues" evidence="1">
    <location>
        <begin position="503"/>
        <end position="520"/>
    </location>
</feature>
<feature type="compositionally biased region" description="Basic residues" evidence="1">
    <location>
        <begin position="650"/>
        <end position="659"/>
    </location>
</feature>
<protein>
    <submittedName>
        <fullName evidence="2">Uncharacterized protein</fullName>
    </submittedName>
</protein>
<feature type="region of interest" description="Disordered" evidence="1">
    <location>
        <begin position="617"/>
        <end position="659"/>
    </location>
</feature>
<feature type="region of interest" description="Disordered" evidence="1">
    <location>
        <begin position="370"/>
        <end position="417"/>
    </location>
</feature>
<dbReference type="EMBL" id="JARJLG010000329">
    <property type="protein sequence ID" value="KAJ7716668.1"/>
    <property type="molecule type" value="Genomic_DNA"/>
</dbReference>
<accession>A0AAD7HBG2</accession>
<organism evidence="2 3">
    <name type="scientific">Mycena maculata</name>
    <dbReference type="NCBI Taxonomy" id="230809"/>
    <lineage>
        <taxon>Eukaryota</taxon>
        <taxon>Fungi</taxon>
        <taxon>Dikarya</taxon>
        <taxon>Basidiomycota</taxon>
        <taxon>Agaricomycotina</taxon>
        <taxon>Agaricomycetes</taxon>
        <taxon>Agaricomycetidae</taxon>
        <taxon>Agaricales</taxon>
        <taxon>Marasmiineae</taxon>
        <taxon>Mycenaceae</taxon>
        <taxon>Mycena</taxon>
    </lineage>
</organism>
<feature type="region of interest" description="Disordered" evidence="1">
    <location>
        <begin position="1"/>
        <end position="28"/>
    </location>
</feature>
<evidence type="ECO:0000313" key="3">
    <source>
        <dbReference type="Proteomes" id="UP001215280"/>
    </source>
</evidence>
<comment type="caution">
    <text evidence="2">The sequence shown here is derived from an EMBL/GenBank/DDBJ whole genome shotgun (WGS) entry which is preliminary data.</text>
</comment>